<keyword evidence="3" id="KW-0808">Transferase</keyword>
<dbReference type="Proteomes" id="UP000638848">
    <property type="component" value="Unassembled WGS sequence"/>
</dbReference>
<keyword evidence="7" id="KW-1185">Reference proteome</keyword>
<name>A0A917LWF5_9MICC</name>
<dbReference type="Gene3D" id="3.90.1150.10">
    <property type="entry name" value="Aspartate Aminotransferase, domain 1"/>
    <property type="match status" value="1"/>
</dbReference>
<proteinExistence type="inferred from homology"/>
<dbReference type="AlphaFoldDB" id="A0A917LWF5"/>
<dbReference type="InterPro" id="IPR015421">
    <property type="entry name" value="PyrdxlP-dep_Trfase_major"/>
</dbReference>
<dbReference type="GO" id="GO:0030170">
    <property type="term" value="F:pyridoxal phosphate binding"/>
    <property type="evidence" value="ECO:0007669"/>
    <property type="project" value="InterPro"/>
</dbReference>
<evidence type="ECO:0000256" key="4">
    <source>
        <dbReference type="ARBA" id="ARBA00022898"/>
    </source>
</evidence>
<dbReference type="InterPro" id="IPR015424">
    <property type="entry name" value="PyrdxlP-dep_Trfase"/>
</dbReference>
<protein>
    <submittedName>
        <fullName evidence="6">Aspartate aminotransferase family protein</fullName>
    </submittedName>
</protein>
<dbReference type="InterPro" id="IPR049704">
    <property type="entry name" value="Aminotrans_3_PPA_site"/>
</dbReference>
<evidence type="ECO:0000256" key="5">
    <source>
        <dbReference type="RuleBase" id="RU003560"/>
    </source>
</evidence>
<gene>
    <name evidence="6" type="ORF">GCM10011374_25850</name>
</gene>
<comment type="similarity">
    <text evidence="1 5">Belongs to the class-III pyridoxal-phosphate-dependent aminotransferase family.</text>
</comment>
<dbReference type="RefSeq" id="WP_188537844.1">
    <property type="nucleotide sequence ID" value="NZ_BMEQ01000014.1"/>
</dbReference>
<dbReference type="Gene3D" id="3.40.640.10">
    <property type="entry name" value="Type I PLP-dependent aspartate aminotransferase-like (Major domain)"/>
    <property type="match status" value="1"/>
</dbReference>
<dbReference type="InterPro" id="IPR015422">
    <property type="entry name" value="PyrdxlP-dep_Trfase_small"/>
</dbReference>
<keyword evidence="4 5" id="KW-0663">Pyridoxal phosphate</keyword>
<accession>A0A917LWF5</accession>
<dbReference type="Pfam" id="PF00202">
    <property type="entry name" value="Aminotran_3"/>
    <property type="match status" value="1"/>
</dbReference>
<reference evidence="6" key="2">
    <citation type="submission" date="2020-09" db="EMBL/GenBank/DDBJ databases">
        <authorList>
            <person name="Sun Q."/>
            <person name="Zhou Y."/>
        </authorList>
    </citation>
    <scope>NUCLEOTIDE SEQUENCE</scope>
    <source>
        <strain evidence="6">CGMCC 1.12187</strain>
    </source>
</reference>
<keyword evidence="2 6" id="KW-0032">Aminotransferase</keyword>
<evidence type="ECO:0000256" key="3">
    <source>
        <dbReference type="ARBA" id="ARBA00022679"/>
    </source>
</evidence>
<dbReference type="GO" id="GO:0008483">
    <property type="term" value="F:transaminase activity"/>
    <property type="evidence" value="ECO:0007669"/>
    <property type="project" value="UniProtKB-KW"/>
</dbReference>
<dbReference type="PROSITE" id="PS00600">
    <property type="entry name" value="AA_TRANSFER_CLASS_3"/>
    <property type="match status" value="1"/>
</dbReference>
<dbReference type="CDD" id="cd00610">
    <property type="entry name" value="OAT_like"/>
    <property type="match status" value="1"/>
</dbReference>
<dbReference type="FunFam" id="3.40.640.10:FF:000014">
    <property type="entry name" value="Adenosylmethionine-8-amino-7-oxononanoate aminotransferase, probable"/>
    <property type="match status" value="1"/>
</dbReference>
<dbReference type="PIRSF" id="PIRSF000521">
    <property type="entry name" value="Transaminase_4ab_Lys_Orn"/>
    <property type="match status" value="1"/>
</dbReference>
<reference evidence="6" key="1">
    <citation type="journal article" date="2014" name="Int. J. Syst. Evol. Microbiol.">
        <title>Complete genome sequence of Corynebacterium casei LMG S-19264T (=DSM 44701T), isolated from a smear-ripened cheese.</title>
        <authorList>
            <consortium name="US DOE Joint Genome Institute (JGI-PGF)"/>
            <person name="Walter F."/>
            <person name="Albersmeier A."/>
            <person name="Kalinowski J."/>
            <person name="Ruckert C."/>
        </authorList>
    </citation>
    <scope>NUCLEOTIDE SEQUENCE</scope>
    <source>
        <strain evidence="6">CGMCC 1.12187</strain>
    </source>
</reference>
<evidence type="ECO:0000313" key="7">
    <source>
        <dbReference type="Proteomes" id="UP000638848"/>
    </source>
</evidence>
<dbReference type="PANTHER" id="PTHR43094:SF1">
    <property type="entry name" value="AMINOTRANSFERASE CLASS-III"/>
    <property type="match status" value="1"/>
</dbReference>
<comment type="caution">
    <text evidence="6">The sequence shown here is derived from an EMBL/GenBank/DDBJ whole genome shotgun (WGS) entry which is preliminary data.</text>
</comment>
<evidence type="ECO:0000256" key="2">
    <source>
        <dbReference type="ARBA" id="ARBA00022576"/>
    </source>
</evidence>
<dbReference type="PANTHER" id="PTHR43094">
    <property type="entry name" value="AMINOTRANSFERASE"/>
    <property type="match status" value="1"/>
</dbReference>
<organism evidence="6 7">
    <name type="scientific">Kocuria dechangensis</name>
    <dbReference type="NCBI Taxonomy" id="1176249"/>
    <lineage>
        <taxon>Bacteria</taxon>
        <taxon>Bacillati</taxon>
        <taxon>Actinomycetota</taxon>
        <taxon>Actinomycetes</taxon>
        <taxon>Micrococcales</taxon>
        <taxon>Micrococcaceae</taxon>
        <taxon>Kocuria</taxon>
    </lineage>
</organism>
<evidence type="ECO:0000313" key="6">
    <source>
        <dbReference type="EMBL" id="GGG61606.1"/>
    </source>
</evidence>
<evidence type="ECO:0000256" key="1">
    <source>
        <dbReference type="ARBA" id="ARBA00008954"/>
    </source>
</evidence>
<sequence length="455" mass="49384">MFSVQSREVTDLLRTDLKHLIHPHQPSWATDRVIMVEGQGCRMTDATGREYLDATGGLWLAQIGHGRAQIAEVAAAQMRKLEYFTAFWDFSNDQAIELSERLISLAPERMAKVFFTSGGSEGDDAAIKTARYYHYLNGHPGKNWILSRHTAYHGLAYGGGSATGFADMTEGQGPHLPHVSHLTPPHSYRSHLFDGEDVTDFCVRELEQRIQQIGPENIAAMIGEPIMGVGGFIIPPADYWPRVQQVLRRHDILLIADEVVTAFGRTGSWFASPDLGMDPDIIVTAKGITSGYIPLGAVLMSEQVGQVVTSGHGYPVGYTYSGHPVACAVALKNLDILESEDLLAASRTTGDLLYQLAAPLAEELEIVGEVRHAGMGLALELVTDKETRAPLPQPGLGVADVIRDQTGVIARVSSPTNLVLSPPLIMTEDEAITAVAAVASVLRRVRPDGTIACYR</sequence>
<dbReference type="SUPFAM" id="SSF53383">
    <property type="entry name" value="PLP-dependent transferases"/>
    <property type="match status" value="1"/>
</dbReference>
<dbReference type="InterPro" id="IPR005814">
    <property type="entry name" value="Aminotrans_3"/>
</dbReference>
<dbReference type="EMBL" id="BMEQ01000014">
    <property type="protein sequence ID" value="GGG61606.1"/>
    <property type="molecule type" value="Genomic_DNA"/>
</dbReference>